<accession>A0A8X7C2R2</accession>
<proteinExistence type="predicted"/>
<name>A0A8X7C2R2_9ARAC</name>
<sequence length="88" mass="9969">MCIWSVELFKGKAKEWKSVENALTNLETSTNEGSLQLRFPFSLIVTAPPTVILRSFFTVVRPLSTLEVHFTGLNEFEISRIALMEGCF</sequence>
<dbReference type="EMBL" id="BMAV01009194">
    <property type="protein sequence ID" value="GFY53280.1"/>
    <property type="molecule type" value="Genomic_DNA"/>
</dbReference>
<evidence type="ECO:0000313" key="1">
    <source>
        <dbReference type="EMBL" id="GFY53280.1"/>
    </source>
</evidence>
<organism evidence="1 2">
    <name type="scientific">Trichonephila inaurata madagascariensis</name>
    <dbReference type="NCBI Taxonomy" id="2747483"/>
    <lineage>
        <taxon>Eukaryota</taxon>
        <taxon>Metazoa</taxon>
        <taxon>Ecdysozoa</taxon>
        <taxon>Arthropoda</taxon>
        <taxon>Chelicerata</taxon>
        <taxon>Arachnida</taxon>
        <taxon>Araneae</taxon>
        <taxon>Araneomorphae</taxon>
        <taxon>Entelegynae</taxon>
        <taxon>Araneoidea</taxon>
        <taxon>Nephilidae</taxon>
        <taxon>Trichonephila</taxon>
        <taxon>Trichonephila inaurata</taxon>
    </lineage>
</organism>
<reference evidence="1" key="1">
    <citation type="submission" date="2020-08" db="EMBL/GenBank/DDBJ databases">
        <title>Multicomponent nature underlies the extraordinary mechanical properties of spider dragline silk.</title>
        <authorList>
            <person name="Kono N."/>
            <person name="Nakamura H."/>
            <person name="Mori M."/>
            <person name="Yoshida Y."/>
            <person name="Ohtoshi R."/>
            <person name="Malay A.D."/>
            <person name="Moran D.A.P."/>
            <person name="Tomita M."/>
            <person name="Numata K."/>
            <person name="Arakawa K."/>
        </authorList>
    </citation>
    <scope>NUCLEOTIDE SEQUENCE</scope>
</reference>
<dbReference type="Proteomes" id="UP000886998">
    <property type="component" value="Unassembled WGS sequence"/>
</dbReference>
<protein>
    <submittedName>
        <fullName evidence="1">Uncharacterized protein</fullName>
    </submittedName>
</protein>
<gene>
    <name evidence="1" type="ORF">TNIN_161901</name>
</gene>
<comment type="caution">
    <text evidence="1">The sequence shown here is derived from an EMBL/GenBank/DDBJ whole genome shotgun (WGS) entry which is preliminary data.</text>
</comment>
<dbReference type="AlphaFoldDB" id="A0A8X7C2R2"/>
<keyword evidence="2" id="KW-1185">Reference proteome</keyword>
<evidence type="ECO:0000313" key="2">
    <source>
        <dbReference type="Proteomes" id="UP000886998"/>
    </source>
</evidence>